<keyword evidence="3 7" id="KW-0436">Ligase</keyword>
<proteinExistence type="inferred from homology"/>
<dbReference type="Gene3D" id="3.40.50.12780">
    <property type="entry name" value="N-terminal domain of ligase-like"/>
    <property type="match status" value="1"/>
</dbReference>
<evidence type="ECO:0000256" key="4">
    <source>
        <dbReference type="ARBA" id="ARBA00023140"/>
    </source>
</evidence>
<comment type="similarity">
    <text evidence="2">Belongs to the ATP-dependent AMP-binding enzyme family.</text>
</comment>
<dbReference type="PANTHER" id="PTHR24096:SF149">
    <property type="entry name" value="AMP-BINDING DOMAIN-CONTAINING PROTEIN-RELATED"/>
    <property type="match status" value="1"/>
</dbReference>
<dbReference type="Pfam" id="PF13193">
    <property type="entry name" value="AMP-binding_C"/>
    <property type="match status" value="1"/>
</dbReference>
<feature type="domain" description="AMP-dependent synthetase/ligase" evidence="5">
    <location>
        <begin position="5"/>
        <end position="108"/>
    </location>
</feature>
<dbReference type="EMBL" id="BGZK01000308">
    <property type="protein sequence ID" value="GBP35722.1"/>
    <property type="molecule type" value="Genomic_DNA"/>
</dbReference>
<dbReference type="Proteomes" id="UP000299102">
    <property type="component" value="Unassembled WGS sequence"/>
</dbReference>
<dbReference type="SUPFAM" id="SSF56801">
    <property type="entry name" value="Acetyl-CoA synthetase-like"/>
    <property type="match status" value="2"/>
</dbReference>
<dbReference type="GO" id="GO:0005777">
    <property type="term" value="C:peroxisome"/>
    <property type="evidence" value="ECO:0007669"/>
    <property type="project" value="UniProtKB-SubCell"/>
</dbReference>
<comment type="subcellular location">
    <subcellularLocation>
        <location evidence="1">Peroxisome</location>
    </subcellularLocation>
</comment>
<keyword evidence="4" id="KW-0576">Peroxisome</keyword>
<organism evidence="7 8">
    <name type="scientific">Eumeta variegata</name>
    <name type="common">Bagworm moth</name>
    <name type="synonym">Eumeta japonica</name>
    <dbReference type="NCBI Taxonomy" id="151549"/>
    <lineage>
        <taxon>Eukaryota</taxon>
        <taxon>Metazoa</taxon>
        <taxon>Ecdysozoa</taxon>
        <taxon>Arthropoda</taxon>
        <taxon>Hexapoda</taxon>
        <taxon>Insecta</taxon>
        <taxon>Pterygota</taxon>
        <taxon>Neoptera</taxon>
        <taxon>Endopterygota</taxon>
        <taxon>Lepidoptera</taxon>
        <taxon>Glossata</taxon>
        <taxon>Ditrysia</taxon>
        <taxon>Tineoidea</taxon>
        <taxon>Psychidae</taxon>
        <taxon>Oiketicinae</taxon>
        <taxon>Eumeta</taxon>
    </lineage>
</organism>
<dbReference type="InterPro" id="IPR000873">
    <property type="entry name" value="AMP-dep_synth/lig_dom"/>
</dbReference>
<dbReference type="PANTHER" id="PTHR24096">
    <property type="entry name" value="LONG-CHAIN-FATTY-ACID--COA LIGASE"/>
    <property type="match status" value="1"/>
</dbReference>
<evidence type="ECO:0000259" key="6">
    <source>
        <dbReference type="Pfam" id="PF13193"/>
    </source>
</evidence>
<dbReference type="InterPro" id="IPR025110">
    <property type="entry name" value="AMP-bd_C"/>
</dbReference>
<protein>
    <submittedName>
        <fullName evidence="7">4-coumarate--CoA ligase-like 5</fullName>
    </submittedName>
</protein>
<dbReference type="InterPro" id="IPR042099">
    <property type="entry name" value="ANL_N_sf"/>
</dbReference>
<feature type="domain" description="AMP-binding enzyme C-terminal" evidence="6">
    <location>
        <begin position="225"/>
        <end position="305"/>
    </location>
</feature>
<dbReference type="Pfam" id="PF00501">
    <property type="entry name" value="AMP-binding"/>
    <property type="match status" value="1"/>
</dbReference>
<dbReference type="GO" id="GO:0016405">
    <property type="term" value="F:CoA-ligase activity"/>
    <property type="evidence" value="ECO:0007669"/>
    <property type="project" value="TreeGrafter"/>
</dbReference>
<evidence type="ECO:0000259" key="5">
    <source>
        <dbReference type="Pfam" id="PF00501"/>
    </source>
</evidence>
<reference evidence="7 8" key="1">
    <citation type="journal article" date="2019" name="Commun. Biol.">
        <title>The bagworm genome reveals a unique fibroin gene that provides high tensile strength.</title>
        <authorList>
            <person name="Kono N."/>
            <person name="Nakamura H."/>
            <person name="Ohtoshi R."/>
            <person name="Tomita M."/>
            <person name="Numata K."/>
            <person name="Arakawa K."/>
        </authorList>
    </citation>
    <scope>NUCLEOTIDE SEQUENCE [LARGE SCALE GENOMIC DNA]</scope>
</reference>
<dbReference type="OrthoDB" id="10253869at2759"/>
<evidence type="ECO:0000313" key="7">
    <source>
        <dbReference type="EMBL" id="GBP35722.1"/>
    </source>
</evidence>
<accession>A0A4C1VBQ9</accession>
<dbReference type="AlphaFoldDB" id="A0A4C1VBQ9"/>
<evidence type="ECO:0000256" key="2">
    <source>
        <dbReference type="ARBA" id="ARBA00006432"/>
    </source>
</evidence>
<sequence length="321" mass="36357">MLAKEPDHQQCDFSCFREIYMGGSAVPEELLTKYRELAPDAVVARVYGMTELSGFAFCPDPTRAETCGRKMGCFEYRLQDPFTGEEIVKPNVSGELQLRGPGVFKGYFNNAKATNETFTDDGWFRTGDLLFRDEDFNFYFVERFKLLLKYRNHQAGAMFMNDDVANYSTMLMAQRRRCRVARRKTNATEQTELKAPRNHLMHVRGPKAGRRPSSLFVDSQIAPLELENVIRSHPGVLDVAVAGVPAECGDLPWPAWCAARDTDSLRSRSRTSSEVSTTHENLADSKQLRGGVIFLDQLPMTASMKPHRKKINQLILSSIRE</sequence>
<keyword evidence="8" id="KW-1185">Reference proteome</keyword>
<gene>
    <name evidence="7" type="primary">4CLL5</name>
    <name evidence="7" type="ORF">EVAR_82656_1</name>
</gene>
<evidence type="ECO:0000256" key="3">
    <source>
        <dbReference type="ARBA" id="ARBA00022598"/>
    </source>
</evidence>
<name>A0A4C1VBQ9_EUMVA</name>
<dbReference type="InterPro" id="IPR045851">
    <property type="entry name" value="AMP-bd_C_sf"/>
</dbReference>
<comment type="caution">
    <text evidence="7">The sequence shown here is derived from an EMBL/GenBank/DDBJ whole genome shotgun (WGS) entry which is preliminary data.</text>
</comment>
<dbReference type="Gene3D" id="3.30.300.30">
    <property type="match status" value="1"/>
</dbReference>
<evidence type="ECO:0000313" key="8">
    <source>
        <dbReference type="Proteomes" id="UP000299102"/>
    </source>
</evidence>
<dbReference type="STRING" id="151549.A0A4C1VBQ9"/>
<evidence type="ECO:0000256" key="1">
    <source>
        <dbReference type="ARBA" id="ARBA00004275"/>
    </source>
</evidence>